<keyword evidence="2" id="KW-1185">Reference proteome</keyword>
<dbReference type="Proteomes" id="UP000814140">
    <property type="component" value="Unassembled WGS sequence"/>
</dbReference>
<name>A0ACB8TE45_9AGAM</name>
<comment type="caution">
    <text evidence="1">The sequence shown here is derived from an EMBL/GenBank/DDBJ whole genome shotgun (WGS) entry which is preliminary data.</text>
</comment>
<reference evidence="1" key="2">
    <citation type="journal article" date="2022" name="New Phytol.">
        <title>Evolutionary transition to the ectomycorrhizal habit in the genomes of a hyperdiverse lineage of mushroom-forming fungi.</title>
        <authorList>
            <person name="Looney B."/>
            <person name="Miyauchi S."/>
            <person name="Morin E."/>
            <person name="Drula E."/>
            <person name="Courty P.E."/>
            <person name="Kohler A."/>
            <person name="Kuo A."/>
            <person name="LaButti K."/>
            <person name="Pangilinan J."/>
            <person name="Lipzen A."/>
            <person name="Riley R."/>
            <person name="Andreopoulos W."/>
            <person name="He G."/>
            <person name="Johnson J."/>
            <person name="Nolan M."/>
            <person name="Tritt A."/>
            <person name="Barry K.W."/>
            <person name="Grigoriev I.V."/>
            <person name="Nagy L.G."/>
            <person name="Hibbett D."/>
            <person name="Henrissat B."/>
            <person name="Matheny P.B."/>
            <person name="Labbe J."/>
            <person name="Martin F.M."/>
        </authorList>
    </citation>
    <scope>NUCLEOTIDE SEQUENCE</scope>
    <source>
        <strain evidence="1">HHB10654</strain>
    </source>
</reference>
<gene>
    <name evidence="1" type="ORF">BV25DRAFT_1868279</name>
</gene>
<proteinExistence type="predicted"/>
<evidence type="ECO:0000313" key="2">
    <source>
        <dbReference type="Proteomes" id="UP000814140"/>
    </source>
</evidence>
<organism evidence="1 2">
    <name type="scientific">Artomyces pyxidatus</name>
    <dbReference type="NCBI Taxonomy" id="48021"/>
    <lineage>
        <taxon>Eukaryota</taxon>
        <taxon>Fungi</taxon>
        <taxon>Dikarya</taxon>
        <taxon>Basidiomycota</taxon>
        <taxon>Agaricomycotina</taxon>
        <taxon>Agaricomycetes</taxon>
        <taxon>Russulales</taxon>
        <taxon>Auriscalpiaceae</taxon>
        <taxon>Artomyces</taxon>
    </lineage>
</organism>
<evidence type="ECO:0000313" key="1">
    <source>
        <dbReference type="EMBL" id="KAI0066697.1"/>
    </source>
</evidence>
<accession>A0ACB8TE45</accession>
<reference evidence="1" key="1">
    <citation type="submission" date="2021-03" db="EMBL/GenBank/DDBJ databases">
        <authorList>
            <consortium name="DOE Joint Genome Institute"/>
            <person name="Ahrendt S."/>
            <person name="Looney B.P."/>
            <person name="Miyauchi S."/>
            <person name="Morin E."/>
            <person name="Drula E."/>
            <person name="Courty P.E."/>
            <person name="Chicoki N."/>
            <person name="Fauchery L."/>
            <person name="Kohler A."/>
            <person name="Kuo A."/>
            <person name="Labutti K."/>
            <person name="Pangilinan J."/>
            <person name="Lipzen A."/>
            <person name="Riley R."/>
            <person name="Andreopoulos W."/>
            <person name="He G."/>
            <person name="Johnson J."/>
            <person name="Barry K.W."/>
            <person name="Grigoriev I.V."/>
            <person name="Nagy L."/>
            <person name="Hibbett D."/>
            <person name="Henrissat B."/>
            <person name="Matheny P.B."/>
            <person name="Labbe J."/>
            <person name="Martin F."/>
        </authorList>
    </citation>
    <scope>NUCLEOTIDE SEQUENCE</scope>
    <source>
        <strain evidence="1">HHB10654</strain>
    </source>
</reference>
<sequence>MVFKSPETALRSLCKSIPTRPLEKDALERLVAKHIKDTPSKLPADAKRAQWEYALKNEIFNLATKEGDALNDKKTTYYDDLKDRLDLVLIFTEQDVCEATFPFTTLQDLLETQTIASCSHIFSWIESRAGRLTKDMVPQKGKALVLLRTLNDLLRRLSKMGSNTIFCGRILTFLSGVFPLGERSGVNLRGEYGPTWEGVAAAAGEEKSEDKEKVVEEEVKEAKKVEEKGTVKMEVDEDAGKEAKPAESKKDDFYTTFWSLQLPFSRPPLFATSQTLEEFKESVNKVLPIIKEATAKERAMTGSRAVGTSSSLKRKREPDSDSEERSSSKDYFFAKFLTSPDLLDLEIADTHFRRQFLFQLVILLHHLLTFTKTAKATWVSPRNRSLQMEFTLEPADAQWVTETIAKAQEELRQTAPGGRVFADTVATILEREKNWVRWKNDLCAPFDREPFAVEVDGQKIGLEEATREARQKMREEPPEWEYKLGSAALTEIWEMGYRDLRDLENPFQPGDVKDFAKKIKLEDARIDMRKKQLAKAAERTAAARARQAAAAAASAEAEAAAKALKAESAEESKAPTQPSSSQESASAASVPPAGSAPLHPSLPARPGTSSSSQPARAAATASTPAPAATAPVPTLAPAAAAPPPTKASTPAPAGPVVLPPDEQLNRLEENKQRLSWLALRVARDQHLAHFGKIGTGDVALLIQEIEREKEREKERGDSPAVASAAGRSDGNKDTPLDGEGDIRVALRENFNLALKLPSPSHLHIFSPHLSCLSLHHRNVLVTGGAGYIGSHVVFALQQTRRYKVICIDNYHNSYPKALLRLEKIARDALPEEASETDKESTKIDSHNCDLTDPSAIRAVFEKYGKGGIWGVIHIAAYKAVGESTEIPLTYYHNNVSATIFLLQTMSAFECTRFVYSSSATVYGTPPVVPIPETTRLKADSPYGKSKVMSETVIDDLVHAEPRRWSAISLRYFNPAGAHPSGLIGEDPRGRPGNLLPLLSQMAIGRVKDSELQVFGNDYPTPDGTCVRDYLHVLDLASGHLLALDALTPESHVFDNVPDGVRFKAYNLGRGQGYSVLQITEAMRKATNFNYKTRIVGRRRGDVPDLTADPTLAEAELGFKAKENLETMCRDLWNWQSKNPEGYGSD</sequence>
<protein>
    <submittedName>
        <fullName evidence="1">UDP-glucose 4-epimerase</fullName>
    </submittedName>
</protein>
<dbReference type="EMBL" id="MU277192">
    <property type="protein sequence ID" value="KAI0066697.1"/>
    <property type="molecule type" value="Genomic_DNA"/>
</dbReference>